<keyword evidence="4" id="KW-0560">Oxidoreductase</keyword>
<keyword evidence="9" id="KW-0808">Transferase</keyword>
<feature type="domain" description="2Fe-2S ferredoxin-type" evidence="7">
    <location>
        <begin position="231"/>
        <end position="316"/>
    </location>
</feature>
<dbReference type="GO" id="GO:0032259">
    <property type="term" value="P:methylation"/>
    <property type="evidence" value="ECO:0007669"/>
    <property type="project" value="UniProtKB-KW"/>
</dbReference>
<name>A0A368X9I2_9BURK</name>
<dbReference type="GO" id="GO:0008168">
    <property type="term" value="F:methyltransferase activity"/>
    <property type="evidence" value="ECO:0007669"/>
    <property type="project" value="UniProtKB-KW"/>
</dbReference>
<feature type="domain" description="FAD-binding FR-type" evidence="8">
    <location>
        <begin position="1"/>
        <end position="100"/>
    </location>
</feature>
<gene>
    <name evidence="9" type="ORF">DES41_12129</name>
</gene>
<dbReference type="Gene3D" id="2.40.30.10">
    <property type="entry name" value="Translation factors"/>
    <property type="match status" value="1"/>
</dbReference>
<keyword evidence="10" id="KW-1185">Reference proteome</keyword>
<dbReference type="CDD" id="cd06185">
    <property type="entry name" value="PDR_like"/>
    <property type="match status" value="1"/>
</dbReference>
<dbReference type="InterPro" id="IPR054582">
    <property type="entry name" value="DmmA-like_N"/>
</dbReference>
<dbReference type="EMBL" id="QPJK01000021">
    <property type="protein sequence ID" value="RCW63107.1"/>
    <property type="molecule type" value="Genomic_DNA"/>
</dbReference>
<keyword evidence="1" id="KW-0285">Flavoprotein</keyword>
<protein>
    <submittedName>
        <fullName evidence="9">Vanillate O-demethylase ferredoxin subunit</fullName>
    </submittedName>
</protein>
<organism evidence="9 10">
    <name type="scientific">Pseudorhodoferax soli</name>
    <dbReference type="NCBI Taxonomy" id="545864"/>
    <lineage>
        <taxon>Bacteria</taxon>
        <taxon>Pseudomonadati</taxon>
        <taxon>Pseudomonadota</taxon>
        <taxon>Betaproteobacteria</taxon>
        <taxon>Burkholderiales</taxon>
        <taxon>Comamonadaceae</taxon>
    </lineage>
</organism>
<dbReference type="InterPro" id="IPR050415">
    <property type="entry name" value="MRET"/>
</dbReference>
<dbReference type="InterPro" id="IPR001041">
    <property type="entry name" value="2Fe-2S_ferredoxin-type"/>
</dbReference>
<dbReference type="Pfam" id="PF22290">
    <property type="entry name" value="DmmA-like_N"/>
    <property type="match status" value="1"/>
</dbReference>
<evidence type="ECO:0000259" key="7">
    <source>
        <dbReference type="PROSITE" id="PS51085"/>
    </source>
</evidence>
<dbReference type="OrthoDB" id="370747at2"/>
<keyword evidence="9" id="KW-0489">Methyltransferase</keyword>
<proteinExistence type="predicted"/>
<evidence type="ECO:0000256" key="5">
    <source>
        <dbReference type="ARBA" id="ARBA00023004"/>
    </source>
</evidence>
<dbReference type="SUPFAM" id="SSF63380">
    <property type="entry name" value="Riboflavin synthase domain-like"/>
    <property type="match status" value="1"/>
</dbReference>
<dbReference type="SUPFAM" id="SSF52343">
    <property type="entry name" value="Ferredoxin reductase-like, C-terminal NADP-linked domain"/>
    <property type="match status" value="1"/>
</dbReference>
<dbReference type="SUPFAM" id="SSF54292">
    <property type="entry name" value="2Fe-2S ferredoxin-like"/>
    <property type="match status" value="1"/>
</dbReference>
<dbReference type="PRINTS" id="PR00409">
    <property type="entry name" value="PHDIOXRDTASE"/>
</dbReference>
<keyword evidence="5" id="KW-0408">Iron</keyword>
<evidence type="ECO:0000256" key="6">
    <source>
        <dbReference type="ARBA" id="ARBA00023014"/>
    </source>
</evidence>
<sequence length="316" mass="33657">MQLIVSRLTQEAQDVLGLELRAPDGAALPAFTAGAHVDLHLPGAICRQYSLANSPLERDRYVLGVGLAPASRGGSAYVHQRLAVGDVVEVGAPRALFGLAPYASEHLFVAGGIGITPILSMVLWCEAHGHPWRLLYCVRTRARAAYAWTLARHGDRVALHVDQETDGVPPDLAGWLQRTPPGAHVYCCGPEGLMSAVGVAAAGVGVLRSATHFERFAAPASPVSAQPAGSFNVLLRRSGRTLSVQPGQSLLEALEEASVSVPFSCREGMCRSCEVPLLAGEAEHRDFVLSDEERDAHRSILPCVSRARSAELVLDL</sequence>
<dbReference type="Pfam" id="PF00111">
    <property type="entry name" value="Fer2"/>
    <property type="match status" value="1"/>
</dbReference>
<dbReference type="AlphaFoldDB" id="A0A368X9I2"/>
<evidence type="ECO:0000256" key="4">
    <source>
        <dbReference type="ARBA" id="ARBA00023002"/>
    </source>
</evidence>
<dbReference type="Proteomes" id="UP000252884">
    <property type="component" value="Unassembled WGS sequence"/>
</dbReference>
<dbReference type="InterPro" id="IPR039261">
    <property type="entry name" value="FNR_nucleotide-bd"/>
</dbReference>
<reference evidence="9 10" key="1">
    <citation type="submission" date="2018-07" db="EMBL/GenBank/DDBJ databases">
        <title>Genomic Encyclopedia of Type Strains, Phase IV (KMG-IV): sequencing the most valuable type-strain genomes for metagenomic binning, comparative biology and taxonomic classification.</title>
        <authorList>
            <person name="Goeker M."/>
        </authorList>
    </citation>
    <scope>NUCLEOTIDE SEQUENCE [LARGE SCALE GENOMIC DNA]</scope>
    <source>
        <strain evidence="9 10">DSM 21634</strain>
    </source>
</reference>
<dbReference type="InterPro" id="IPR017938">
    <property type="entry name" value="Riboflavin_synthase-like_b-brl"/>
</dbReference>
<dbReference type="CDD" id="cd00207">
    <property type="entry name" value="fer2"/>
    <property type="match status" value="1"/>
</dbReference>
<evidence type="ECO:0000256" key="2">
    <source>
        <dbReference type="ARBA" id="ARBA00022714"/>
    </source>
</evidence>
<dbReference type="PANTHER" id="PTHR47354:SF1">
    <property type="entry name" value="CARNITINE MONOOXYGENASE REDUCTASE SUBUNIT"/>
    <property type="match status" value="1"/>
</dbReference>
<evidence type="ECO:0000256" key="1">
    <source>
        <dbReference type="ARBA" id="ARBA00022630"/>
    </source>
</evidence>
<dbReference type="Gene3D" id="3.10.20.30">
    <property type="match status" value="1"/>
</dbReference>
<dbReference type="PROSITE" id="PS51085">
    <property type="entry name" value="2FE2S_FER_2"/>
    <property type="match status" value="1"/>
</dbReference>
<comment type="caution">
    <text evidence="9">The sequence shown here is derived from an EMBL/GenBank/DDBJ whole genome shotgun (WGS) entry which is preliminary data.</text>
</comment>
<dbReference type="PROSITE" id="PS51384">
    <property type="entry name" value="FAD_FR"/>
    <property type="match status" value="1"/>
</dbReference>
<keyword evidence="2" id="KW-0001">2Fe-2S</keyword>
<evidence type="ECO:0000256" key="3">
    <source>
        <dbReference type="ARBA" id="ARBA00022723"/>
    </source>
</evidence>
<evidence type="ECO:0000313" key="9">
    <source>
        <dbReference type="EMBL" id="RCW63107.1"/>
    </source>
</evidence>
<dbReference type="InterPro" id="IPR017927">
    <property type="entry name" value="FAD-bd_FR_type"/>
</dbReference>
<dbReference type="GO" id="GO:0046872">
    <property type="term" value="F:metal ion binding"/>
    <property type="evidence" value="ECO:0007669"/>
    <property type="project" value="UniProtKB-KW"/>
</dbReference>
<dbReference type="GO" id="GO:0051537">
    <property type="term" value="F:2 iron, 2 sulfur cluster binding"/>
    <property type="evidence" value="ECO:0007669"/>
    <property type="project" value="UniProtKB-KW"/>
</dbReference>
<evidence type="ECO:0000313" key="10">
    <source>
        <dbReference type="Proteomes" id="UP000252884"/>
    </source>
</evidence>
<dbReference type="PANTHER" id="PTHR47354">
    <property type="entry name" value="NADH OXIDOREDUCTASE HCR"/>
    <property type="match status" value="1"/>
</dbReference>
<dbReference type="InterPro" id="IPR036010">
    <property type="entry name" value="2Fe-2S_ferredoxin-like_sf"/>
</dbReference>
<evidence type="ECO:0000259" key="8">
    <source>
        <dbReference type="PROSITE" id="PS51384"/>
    </source>
</evidence>
<keyword evidence="3" id="KW-0479">Metal-binding</keyword>
<dbReference type="GO" id="GO:0016491">
    <property type="term" value="F:oxidoreductase activity"/>
    <property type="evidence" value="ECO:0007669"/>
    <property type="project" value="UniProtKB-KW"/>
</dbReference>
<dbReference type="RefSeq" id="WP_114472776.1">
    <property type="nucleotide sequence ID" value="NZ_QPJK01000021.1"/>
</dbReference>
<dbReference type="InterPro" id="IPR012675">
    <property type="entry name" value="Beta-grasp_dom_sf"/>
</dbReference>
<dbReference type="Gene3D" id="3.40.50.80">
    <property type="entry name" value="Nucleotide-binding domain of ferredoxin-NADP reductase (FNR) module"/>
    <property type="match status" value="1"/>
</dbReference>
<keyword evidence="6" id="KW-0411">Iron-sulfur</keyword>
<accession>A0A368X9I2</accession>